<evidence type="ECO:0000256" key="2">
    <source>
        <dbReference type="SAM" id="SignalP"/>
    </source>
</evidence>
<dbReference type="Pfam" id="PF12849">
    <property type="entry name" value="PBP_like_2"/>
    <property type="match status" value="1"/>
</dbReference>
<protein>
    <submittedName>
        <fullName evidence="4">Phosphate ABC transporter, phosphate-binding protein, putative</fullName>
    </submittedName>
</protein>
<evidence type="ECO:0000259" key="3">
    <source>
        <dbReference type="Pfam" id="PF12849"/>
    </source>
</evidence>
<dbReference type="Gene3D" id="3.40.190.10">
    <property type="entry name" value="Periplasmic binding protein-like II"/>
    <property type="match status" value="2"/>
</dbReference>
<feature type="signal peptide" evidence="2">
    <location>
        <begin position="1"/>
        <end position="19"/>
    </location>
</feature>
<dbReference type="AlphaFoldDB" id="B0C183"/>
<dbReference type="EMBL" id="CP000828">
    <property type="protein sequence ID" value="ABW28481.1"/>
    <property type="molecule type" value="Genomic_DNA"/>
</dbReference>
<dbReference type="PANTHER" id="PTHR30570">
    <property type="entry name" value="PERIPLASMIC PHOSPHATE BINDING COMPONENT OF PHOSPHATE ABC TRANSPORTER"/>
    <property type="match status" value="1"/>
</dbReference>
<evidence type="ECO:0000313" key="4">
    <source>
        <dbReference type="EMBL" id="ABW28481.1"/>
    </source>
</evidence>
<dbReference type="SUPFAM" id="SSF53850">
    <property type="entry name" value="Periplasmic binding protein-like II"/>
    <property type="match status" value="1"/>
</dbReference>
<keyword evidence="1 2" id="KW-0732">Signal</keyword>
<evidence type="ECO:0000313" key="5">
    <source>
        <dbReference type="Proteomes" id="UP000000268"/>
    </source>
</evidence>
<evidence type="ECO:0000256" key="1">
    <source>
        <dbReference type="ARBA" id="ARBA00022729"/>
    </source>
</evidence>
<name>B0C183_ACAM1</name>
<keyword evidence="5" id="KW-1185">Reference proteome</keyword>
<dbReference type="PANTHER" id="PTHR30570:SF1">
    <property type="entry name" value="PHOSPHATE-BINDING PROTEIN PSTS"/>
    <property type="match status" value="1"/>
</dbReference>
<accession>B0C183</accession>
<proteinExistence type="predicted"/>
<feature type="chain" id="PRO_5002747975" evidence="2">
    <location>
        <begin position="20"/>
        <end position="278"/>
    </location>
</feature>
<dbReference type="CDD" id="cd13653">
    <property type="entry name" value="PBP2_phosphate_like_1"/>
    <property type="match status" value="1"/>
</dbReference>
<dbReference type="Proteomes" id="UP000000268">
    <property type="component" value="Chromosome"/>
</dbReference>
<dbReference type="eggNOG" id="COG0226">
    <property type="taxonomic scope" value="Bacteria"/>
</dbReference>
<organism evidence="4 5">
    <name type="scientific">Acaryochloris marina (strain MBIC 11017)</name>
    <dbReference type="NCBI Taxonomy" id="329726"/>
    <lineage>
        <taxon>Bacteria</taxon>
        <taxon>Bacillati</taxon>
        <taxon>Cyanobacteriota</taxon>
        <taxon>Cyanophyceae</taxon>
        <taxon>Acaryochloridales</taxon>
        <taxon>Acaryochloridaceae</taxon>
        <taxon>Acaryochloris</taxon>
    </lineage>
</organism>
<dbReference type="PROSITE" id="PS51257">
    <property type="entry name" value="PROKAR_LIPOPROTEIN"/>
    <property type="match status" value="1"/>
</dbReference>
<sequence length="278" mass="29645">MSGRAIAGAFLGLSLGLQACSSLQASSSDNAPQKLVITGSSTIAPVASEIAKRYEAQNPQVRIDVQTGGSSRGIADVRQQVADIGMVSRAAKPEDQGLNFHTIAKDGVVVIVHRDNPIQRLTRQQITDIYTDKLNNWQDAGGKSQAITVVNKAEGRSTLEVFTKHFQLKSSQIKADVVIGDNEQGIKTVAGNPLAIGYVSVGAAKVNVEQGTPIKVLPLEGIQATAQTVRDGSFPLSRPLNLVTQGPLNPQQQKFIDFAQSSQVKDIVQEQSLVPVQE</sequence>
<dbReference type="InterPro" id="IPR024370">
    <property type="entry name" value="PBP_domain"/>
</dbReference>
<dbReference type="STRING" id="329726.AM1_3491"/>
<dbReference type="InterPro" id="IPR050811">
    <property type="entry name" value="Phosphate_ABC_transporter"/>
</dbReference>
<reference evidence="4 5" key="1">
    <citation type="journal article" date="2008" name="Proc. Natl. Acad. Sci. U.S.A.">
        <title>Niche adaptation and genome expansion in the chlorophyll d-producing cyanobacterium Acaryochloris marina.</title>
        <authorList>
            <person name="Swingley W.D."/>
            <person name="Chen M."/>
            <person name="Cheung P.C."/>
            <person name="Conrad A.L."/>
            <person name="Dejesa L.C."/>
            <person name="Hao J."/>
            <person name="Honchak B.M."/>
            <person name="Karbach L.E."/>
            <person name="Kurdoglu A."/>
            <person name="Lahiri S."/>
            <person name="Mastrian S.D."/>
            <person name="Miyashita H."/>
            <person name="Page L."/>
            <person name="Ramakrishna P."/>
            <person name="Satoh S."/>
            <person name="Sattley W.M."/>
            <person name="Shimada Y."/>
            <person name="Taylor H.L."/>
            <person name="Tomo T."/>
            <person name="Tsuchiya T."/>
            <person name="Wang Z.T."/>
            <person name="Raymond J."/>
            <person name="Mimuro M."/>
            <person name="Blankenship R.E."/>
            <person name="Touchman J.W."/>
        </authorList>
    </citation>
    <scope>NUCLEOTIDE SEQUENCE [LARGE SCALE GENOMIC DNA]</scope>
    <source>
        <strain evidence="5">MBIC 11017</strain>
    </source>
</reference>
<dbReference type="KEGG" id="amr:AM1_3491"/>
<dbReference type="HOGENOM" id="CLU_026228_5_1_3"/>
<feature type="domain" description="PBP" evidence="3">
    <location>
        <begin position="30"/>
        <end position="261"/>
    </location>
</feature>
<gene>
    <name evidence="4" type="ordered locus">AM1_3491</name>
</gene>